<dbReference type="Pfam" id="PF01479">
    <property type="entry name" value="S4"/>
    <property type="match status" value="1"/>
</dbReference>
<evidence type="ECO:0000259" key="6">
    <source>
        <dbReference type="SMART" id="SM00363"/>
    </source>
</evidence>
<dbReference type="KEGG" id="dfg:B0537_01340"/>
<keyword evidence="4 5" id="KW-0648">Protein biosynthesis</keyword>
<gene>
    <name evidence="5" type="primary">rqcP</name>
    <name evidence="7" type="ORF">B0537_01340</name>
</gene>
<keyword evidence="3 5" id="KW-0694">RNA-binding</keyword>
<dbReference type="AlphaFoldDB" id="A0A1S6ISX8"/>
<dbReference type="GO" id="GO:0043023">
    <property type="term" value="F:ribosomal large subunit binding"/>
    <property type="evidence" value="ECO:0007669"/>
    <property type="project" value="UniProtKB-UniRule"/>
</dbReference>
<reference evidence="7 8" key="1">
    <citation type="journal article" date="2016" name="Int. J. Syst. Evol. Microbiol.">
        <title>Desulfotomaculum ferrireducens sp. nov., a moderately thermophilic sulfate-reducing and dissimilatory Fe(III)-reducing bacterium isolated from compost.</title>
        <authorList>
            <person name="Yang G."/>
            <person name="Guo J."/>
            <person name="Zhuang L."/>
            <person name="Yuan Y."/>
            <person name="Zhou S."/>
        </authorList>
    </citation>
    <scope>NUCLEOTIDE SEQUENCE [LARGE SCALE GENOMIC DNA]</scope>
    <source>
        <strain evidence="7 8">GSS09</strain>
    </source>
</reference>
<proteinExistence type="inferred from homology"/>
<dbReference type="CDD" id="cd00165">
    <property type="entry name" value="S4"/>
    <property type="match status" value="1"/>
</dbReference>
<dbReference type="PROSITE" id="PS50889">
    <property type="entry name" value="S4"/>
    <property type="match status" value="1"/>
</dbReference>
<keyword evidence="2 5" id="KW-0699">rRNA-binding</keyword>
<comment type="similarity">
    <text evidence="5">Belongs to the RqcP family.</text>
</comment>
<keyword evidence="1 5" id="KW-0820">tRNA-binding</keyword>
<dbReference type="GO" id="GO:0019843">
    <property type="term" value="F:rRNA binding"/>
    <property type="evidence" value="ECO:0007669"/>
    <property type="project" value="UniProtKB-UniRule"/>
</dbReference>
<sequence length="81" mass="9223">MRLDKFLKVSRVIKRRTLAKEVCDNGHVQVNNRVAKAGLEVKVGDRVEVNFGTRKLVFEILELKETVPAKEAASLYKVIEQ</sequence>
<dbReference type="RefSeq" id="WP_077712833.1">
    <property type="nucleotide sequence ID" value="NZ_CP019698.1"/>
</dbReference>
<dbReference type="HAMAP" id="MF_00871">
    <property type="entry name" value="RqcP"/>
    <property type="match status" value="1"/>
</dbReference>
<dbReference type="InterPro" id="IPR025490">
    <property type="entry name" value="RqcP"/>
</dbReference>
<evidence type="ECO:0000313" key="7">
    <source>
        <dbReference type="EMBL" id="AQS57867.1"/>
    </source>
</evidence>
<dbReference type="GO" id="GO:0072344">
    <property type="term" value="P:rescue of stalled ribosome"/>
    <property type="evidence" value="ECO:0007669"/>
    <property type="project" value="UniProtKB-UniRule"/>
</dbReference>
<dbReference type="GO" id="GO:0000049">
    <property type="term" value="F:tRNA binding"/>
    <property type="evidence" value="ECO:0007669"/>
    <property type="project" value="UniProtKB-UniRule"/>
</dbReference>
<evidence type="ECO:0000256" key="3">
    <source>
        <dbReference type="ARBA" id="ARBA00022884"/>
    </source>
</evidence>
<evidence type="ECO:0000256" key="4">
    <source>
        <dbReference type="ARBA" id="ARBA00022917"/>
    </source>
</evidence>
<evidence type="ECO:0000313" key="8">
    <source>
        <dbReference type="Proteomes" id="UP000189464"/>
    </source>
</evidence>
<dbReference type="SMART" id="SM00363">
    <property type="entry name" value="S4"/>
    <property type="match status" value="1"/>
</dbReference>
<dbReference type="InterPro" id="IPR002942">
    <property type="entry name" value="S4_RNA-bd"/>
</dbReference>
<dbReference type="SUPFAM" id="SSF55174">
    <property type="entry name" value="Alpha-L RNA-binding motif"/>
    <property type="match status" value="1"/>
</dbReference>
<keyword evidence="8" id="KW-1185">Reference proteome</keyword>
<comment type="subunit">
    <text evidence="5">Associates with stalled 50S ribosomal subunits. Binds to RqcH, 23S rRNA and the P-site tRNA. Does not require RqcH for association with 50S subunits.</text>
</comment>
<dbReference type="EMBL" id="CP019698">
    <property type="protein sequence ID" value="AQS57867.1"/>
    <property type="molecule type" value="Genomic_DNA"/>
</dbReference>
<evidence type="ECO:0000256" key="1">
    <source>
        <dbReference type="ARBA" id="ARBA00022555"/>
    </source>
</evidence>
<dbReference type="Proteomes" id="UP000189464">
    <property type="component" value="Chromosome"/>
</dbReference>
<dbReference type="Gene3D" id="3.10.290.10">
    <property type="entry name" value="RNA-binding S4 domain"/>
    <property type="match status" value="1"/>
</dbReference>
<dbReference type="PIRSF" id="PIRSF038881">
    <property type="entry name" value="RNAbp_HP1423"/>
    <property type="match status" value="1"/>
</dbReference>
<dbReference type="OrthoDB" id="9805210at2"/>
<organism evidence="7 8">
    <name type="scientific">Desulforamulus ferrireducens</name>
    <dbReference type="NCBI Taxonomy" id="1833852"/>
    <lineage>
        <taxon>Bacteria</taxon>
        <taxon>Bacillati</taxon>
        <taxon>Bacillota</taxon>
        <taxon>Clostridia</taxon>
        <taxon>Eubacteriales</taxon>
        <taxon>Peptococcaceae</taxon>
        <taxon>Desulforamulus</taxon>
    </lineage>
</organism>
<dbReference type="STRING" id="1833852.B0537_01340"/>
<name>A0A1S6ISX8_9FIRM</name>
<dbReference type="InterPro" id="IPR036986">
    <property type="entry name" value="S4_RNA-bd_sf"/>
</dbReference>
<evidence type="ECO:0000256" key="5">
    <source>
        <dbReference type="HAMAP-Rule" id="MF_00871"/>
    </source>
</evidence>
<evidence type="ECO:0000256" key="2">
    <source>
        <dbReference type="ARBA" id="ARBA00022730"/>
    </source>
</evidence>
<accession>A0A1S6ISX8</accession>
<feature type="domain" description="RNA-binding S4" evidence="6">
    <location>
        <begin position="1"/>
        <end position="64"/>
    </location>
</feature>
<protein>
    <recommendedName>
        <fullName evidence="5">RQC P-site tRNA stabilizing factor</fullName>
        <shortName evidence="5">RqcP</shortName>
    </recommendedName>
    <alternativeName>
        <fullName evidence="5">Ribosome-associated protein quality control protein P</fullName>
    </alternativeName>
</protein>
<comment type="function">
    <text evidence="5">Key component of the ribosome quality control system (RQC), a ribosome-associated complex that mediates the extraction of incompletely synthesized nascent chains from stalled ribosomes and their subsequent degradation. RqcH recruits Ala-charged tRNA, and with RqcP directs the elongation of stalled nascent chains on 50S ribosomal subunits, leading to non-templated C-terminal alanine extensions (Ala tail). The Ala tail promotes nascent chain degradation. RqcP is associated with the translocation-like movement of the peptidyl-tRNA from the A-site into the P-site.</text>
</comment>